<keyword evidence="4" id="KW-0460">Magnesium</keyword>
<reference evidence="11 12" key="1">
    <citation type="submission" date="2019-08" db="EMBL/GenBank/DDBJ databases">
        <authorList>
            <person name="Guy L."/>
        </authorList>
    </citation>
    <scope>NUCLEOTIDE SEQUENCE [LARGE SCALE GENOMIC DNA]</scope>
    <source>
        <strain evidence="11 12">SGT-108</strain>
    </source>
</reference>
<evidence type="ECO:0000256" key="6">
    <source>
        <dbReference type="ARBA" id="ARBA00023285"/>
    </source>
</evidence>
<dbReference type="FunFam" id="3.10.580.10:FF:000002">
    <property type="entry name" value="Magnesium/cobalt efflux protein CorC"/>
    <property type="match status" value="1"/>
</dbReference>
<protein>
    <recommendedName>
        <fullName evidence="8">Magnesium and cobalt efflux protein CorC</fullName>
    </recommendedName>
</protein>
<sequence>MNENPDEDKYPAKSRSWLERLTALLAHEPQNREQLMEVLRDAEERDVLSSEMLGMIERILQVSEMQVREVMVPKAQMVMIEKDSKLDELLPIVIESGHSRFPVFDPAGGDIIGILLAKDILKYVYKKEGVQFNISDILRPPVFTPQSKRLDILLREFRVNRNHIAIVLDEYGHVAGLVTIEDVLEQIVGEIEDEYDIDEEDVYIKKHADDSYIVKAQTPIDEFNEYFHASFSDDEFDTIGGIVLKQLGHLPKRGETIKLQHYRFKVLHSDNRRIYLLEVRHTRKKKED</sequence>
<dbReference type="GO" id="GO:0050660">
    <property type="term" value="F:flavin adenine dinucleotide binding"/>
    <property type="evidence" value="ECO:0007669"/>
    <property type="project" value="InterPro"/>
</dbReference>
<organism evidence="11 12">
    <name type="scientific">Aquicella siphonis</name>
    <dbReference type="NCBI Taxonomy" id="254247"/>
    <lineage>
        <taxon>Bacteria</taxon>
        <taxon>Pseudomonadati</taxon>
        <taxon>Pseudomonadota</taxon>
        <taxon>Gammaproteobacteria</taxon>
        <taxon>Legionellales</taxon>
        <taxon>Coxiellaceae</taxon>
        <taxon>Aquicella</taxon>
    </lineage>
</organism>
<evidence type="ECO:0000313" key="11">
    <source>
        <dbReference type="EMBL" id="VVC74858.1"/>
    </source>
</evidence>
<evidence type="ECO:0000256" key="1">
    <source>
        <dbReference type="ARBA" id="ARBA00006337"/>
    </source>
</evidence>
<keyword evidence="5 9" id="KW-0129">CBS domain</keyword>
<dbReference type="CDD" id="cd04590">
    <property type="entry name" value="CBS_pair_CorC_HlyC_assoc"/>
    <property type="match status" value="1"/>
</dbReference>
<dbReference type="InterPro" id="IPR046342">
    <property type="entry name" value="CBS_dom_sf"/>
</dbReference>
<dbReference type="GO" id="GO:0005886">
    <property type="term" value="C:plasma membrane"/>
    <property type="evidence" value="ECO:0007669"/>
    <property type="project" value="TreeGrafter"/>
</dbReference>
<dbReference type="Gene3D" id="3.30.465.10">
    <property type="match status" value="1"/>
</dbReference>
<dbReference type="SMART" id="SM01091">
    <property type="entry name" value="CorC_HlyC"/>
    <property type="match status" value="1"/>
</dbReference>
<dbReference type="InterPro" id="IPR016169">
    <property type="entry name" value="FAD-bd_PCMH_sub2"/>
</dbReference>
<comment type="similarity">
    <text evidence="1">Belongs to the UPF0053 family.</text>
</comment>
<dbReference type="AlphaFoldDB" id="A0A5E4PEF7"/>
<dbReference type="InterPro" id="IPR044751">
    <property type="entry name" value="Ion_transp-like_CBS"/>
</dbReference>
<feature type="domain" description="CBS" evidence="10">
    <location>
        <begin position="71"/>
        <end position="132"/>
    </location>
</feature>
<dbReference type="PANTHER" id="PTHR22777:SF27">
    <property type="entry name" value="MAGNESIUM AND COBALT EFFLUX PROTEIN CORC"/>
    <property type="match status" value="1"/>
</dbReference>
<accession>A0A5E4PEF7</accession>
<keyword evidence="2" id="KW-0813">Transport</keyword>
<dbReference type="KEGG" id="asip:AQUSIP_01320"/>
<keyword evidence="12" id="KW-1185">Reference proteome</keyword>
<name>A0A5E4PEF7_9COXI</name>
<dbReference type="SUPFAM" id="SSF56176">
    <property type="entry name" value="FAD-binding/transporter-associated domain-like"/>
    <property type="match status" value="1"/>
</dbReference>
<proteinExistence type="inferred from homology"/>
<evidence type="ECO:0000313" key="12">
    <source>
        <dbReference type="Proteomes" id="UP000324194"/>
    </source>
</evidence>
<evidence type="ECO:0000259" key="10">
    <source>
        <dbReference type="PROSITE" id="PS51371"/>
    </source>
</evidence>
<evidence type="ECO:0000256" key="9">
    <source>
        <dbReference type="PROSITE-ProRule" id="PRU00703"/>
    </source>
</evidence>
<dbReference type="InterPro" id="IPR054115">
    <property type="entry name" value="CorC_N"/>
</dbReference>
<evidence type="ECO:0000256" key="4">
    <source>
        <dbReference type="ARBA" id="ARBA00022842"/>
    </source>
</evidence>
<keyword evidence="3" id="KW-0677">Repeat</keyword>
<dbReference type="InterPro" id="IPR036318">
    <property type="entry name" value="FAD-bd_PCMH-like_sf"/>
</dbReference>
<dbReference type="Pfam" id="PF03471">
    <property type="entry name" value="CorC_HlyC"/>
    <property type="match status" value="1"/>
</dbReference>
<feature type="domain" description="CBS" evidence="10">
    <location>
        <begin position="137"/>
        <end position="194"/>
    </location>
</feature>
<dbReference type="SMART" id="SM00116">
    <property type="entry name" value="CBS"/>
    <property type="match status" value="2"/>
</dbReference>
<evidence type="ECO:0000256" key="3">
    <source>
        <dbReference type="ARBA" id="ARBA00022737"/>
    </source>
</evidence>
<evidence type="ECO:0000256" key="2">
    <source>
        <dbReference type="ARBA" id="ARBA00022448"/>
    </source>
</evidence>
<dbReference type="Gene3D" id="3.10.580.10">
    <property type="entry name" value="CBS-domain"/>
    <property type="match status" value="1"/>
</dbReference>
<comment type="function">
    <text evidence="7">Plays a role in the transport of magnesium and cobalt ions.</text>
</comment>
<evidence type="ECO:0000256" key="8">
    <source>
        <dbReference type="ARBA" id="ARBA00040729"/>
    </source>
</evidence>
<keyword evidence="6" id="KW-0170">Cobalt</keyword>
<dbReference type="OrthoDB" id="9797674at2"/>
<dbReference type="Proteomes" id="UP000324194">
    <property type="component" value="Chromosome 1"/>
</dbReference>
<dbReference type="PROSITE" id="PS51371">
    <property type="entry name" value="CBS"/>
    <property type="match status" value="2"/>
</dbReference>
<dbReference type="Pfam" id="PF21917">
    <property type="entry name" value="NMB0537_N"/>
    <property type="match status" value="1"/>
</dbReference>
<gene>
    <name evidence="11" type="primary">corC_1</name>
    <name evidence="11" type="ORF">AQUSIP_01320</name>
</gene>
<evidence type="ECO:0000256" key="7">
    <source>
        <dbReference type="ARBA" id="ARBA00037273"/>
    </source>
</evidence>
<dbReference type="SUPFAM" id="SSF54631">
    <property type="entry name" value="CBS-domain pair"/>
    <property type="match status" value="1"/>
</dbReference>
<dbReference type="EMBL" id="LR699119">
    <property type="protein sequence ID" value="VVC74858.1"/>
    <property type="molecule type" value="Genomic_DNA"/>
</dbReference>
<dbReference type="PANTHER" id="PTHR22777">
    <property type="entry name" value="HEMOLYSIN-RELATED"/>
    <property type="match status" value="1"/>
</dbReference>
<dbReference type="RefSeq" id="WP_148337642.1">
    <property type="nucleotide sequence ID" value="NZ_LR699119.1"/>
</dbReference>
<evidence type="ECO:0000256" key="5">
    <source>
        <dbReference type="ARBA" id="ARBA00023122"/>
    </source>
</evidence>
<dbReference type="Pfam" id="PF00571">
    <property type="entry name" value="CBS"/>
    <property type="match status" value="2"/>
</dbReference>
<dbReference type="InterPro" id="IPR005170">
    <property type="entry name" value="Transptr-assoc_dom"/>
</dbReference>
<dbReference type="InterPro" id="IPR000644">
    <property type="entry name" value="CBS_dom"/>
</dbReference>